<reference evidence="2 3" key="1">
    <citation type="submission" date="2018-06" db="EMBL/GenBank/DDBJ databases">
        <title>Extensive metabolic versatility and redundancy in microbially diverse, dynamic hydrothermal sediments.</title>
        <authorList>
            <person name="Dombrowski N."/>
            <person name="Teske A."/>
            <person name="Baker B.J."/>
        </authorList>
    </citation>
    <scope>NUCLEOTIDE SEQUENCE [LARGE SCALE GENOMIC DNA]</scope>
    <source>
        <strain evidence="2">B35_G9</strain>
    </source>
</reference>
<dbReference type="Proteomes" id="UP000282321">
    <property type="component" value="Unassembled WGS sequence"/>
</dbReference>
<proteinExistence type="predicted"/>
<protein>
    <recommendedName>
        <fullName evidence="4">Peptidase MA-like domain-containing protein</fullName>
    </recommendedName>
</protein>
<evidence type="ECO:0000256" key="1">
    <source>
        <dbReference type="SAM" id="Phobius"/>
    </source>
</evidence>
<gene>
    <name evidence="2" type="ORF">DRP44_03200</name>
</gene>
<feature type="transmembrane region" description="Helical" evidence="1">
    <location>
        <begin position="7"/>
        <end position="28"/>
    </location>
</feature>
<organism evidence="2 3">
    <name type="scientific">candidate division TA06 bacterium</name>
    <dbReference type="NCBI Taxonomy" id="2250710"/>
    <lineage>
        <taxon>Bacteria</taxon>
        <taxon>Bacteria division TA06</taxon>
    </lineage>
</organism>
<dbReference type="PANTHER" id="PTHR36842:SF1">
    <property type="entry name" value="PROTEIN TOLB"/>
    <property type="match status" value="1"/>
</dbReference>
<keyword evidence="1" id="KW-0812">Transmembrane</keyword>
<dbReference type="PANTHER" id="PTHR36842">
    <property type="entry name" value="PROTEIN TOLB HOMOLOG"/>
    <property type="match status" value="1"/>
</dbReference>
<evidence type="ECO:0000313" key="3">
    <source>
        <dbReference type="Proteomes" id="UP000282321"/>
    </source>
</evidence>
<accession>A0A660S8Z0</accession>
<dbReference type="EMBL" id="QNBC01000030">
    <property type="protein sequence ID" value="RKX66894.1"/>
    <property type="molecule type" value="Genomic_DNA"/>
</dbReference>
<dbReference type="SUPFAM" id="SSF82171">
    <property type="entry name" value="DPP6 N-terminal domain-like"/>
    <property type="match status" value="1"/>
</dbReference>
<comment type="caution">
    <text evidence="2">The sequence shown here is derived from an EMBL/GenBank/DDBJ whole genome shotgun (WGS) entry which is preliminary data.</text>
</comment>
<dbReference type="AlphaFoldDB" id="A0A660S8Z0"/>
<evidence type="ECO:0008006" key="4">
    <source>
        <dbReference type="Google" id="ProtNLM"/>
    </source>
</evidence>
<keyword evidence="1" id="KW-1133">Transmembrane helix</keyword>
<name>A0A660S8Z0_UNCT6</name>
<keyword evidence="1" id="KW-0472">Membrane</keyword>
<sequence>MNLKHSIYIFLLALFINGSVFSGVLSVYNHPEIKWNYLESGNFTVYYPSNDSVDAQKVLDILIPFSDTVNFILGAPRGHTDIVLNNYDEMSNGMANSVGDIININTHPYYTVTTGNIPWLRRVARHEFSHIATYKALTPLNWTPLRILTMSTIPQWFYEGIAQYCAETMDDNRKMFIRDGVKNKTLLDFNFLDQTAINDLIDGRYYYEEGHGIIEMKMKEDSIYLKRILKTQSILGLFLPFHLSYIVATSDFAYDDFVRWVERERASIRDDSSPSYKKMETPFVYMKGFKEKDSIAVYSGFNDLDIPVNRLVYRKNGKTHGIDNDVGAYFDLSPDGENIVYSKTVRDRHGTILEDIVLFKLNNRKHFYITHNSKSTNPVFYNDSTIIYTEFVGTKGELVKYNIYDNKKTVLIRPDSNFEYYVTPTCYGGKIAYEKIGKTRYIRITDGYGNVVDSIYSSAGESRHPFFADDTTLYFTGYFCGRPEIYRYNMNEKKYYRETKAFSGHFQPFFVKDTLYFIDYHGRKGFSLEYKDNINDTYEVRIKEETDNVPFAEYMPITDIKKGKYNPFTKMKMVGFIPIILPEFVDMAGNSIKFNPRFVLAGLFEDPLLKNVVYGFIGSNLFDPSPTVYLNYINSTLYPTVSINYLRIPFIWRYNASTDHFTYYIEESAQLLFNIPVVLSNSPEVYGGFDLSVNYRREDTLRTIFYDGRFYAGKGNGTYNDDILPKKNIAISVEDKYSSKKLLCPENFNLLNIEFNLNKPMNRRVVNHLIYSFYYATGVISRTSLFIDKRKYGGFPDYDIPQRVEVGTDYIVGRNLGKGLSFITLPYINQLSFGLFSDNYGFYKISNRDIKFRSFIGVRSNVKISYYYLNLLVEGNLFYDINNKNVGYHINVDIGINGI</sequence>
<evidence type="ECO:0000313" key="2">
    <source>
        <dbReference type="EMBL" id="RKX66894.1"/>
    </source>
</evidence>